<sequence length="482" mass="54261">MEVRTRFAPSPTGYMHIGNLRTALYEYLIAKSQGGKFILRIEDTDQERLVEGATDVIYNTLRMTGLHHDEGPDIGGDYGPYVQSERMGMYMDYAKELVEKGQAYYCFCTKERLESLKESNAEGAAFAKYDRHCLHLSPEEVQAKLDAGVPYVIRQKMPDSGTTTFTDVVYGEITVDNAELDDQILMKADGFPTYNFANVVDDHLMCITHVVRGSEYLSSTPKYNLLYEAFGWEPPVYVHLPAVMRDAHHKLSKRHGDKSFEDLINEGYLVDAIVNYIALLGWSPGDTREIFTLKELEECFDISGLSKSPSIFDIKKLTWMNGEYMKNMDFEKFYALAEPKLTEALGGTGLDLRKIAELLQKRLETLNDIPGLVGFFKELPEYGTELYTHKKMKTNDEIALSSLKAALPVLEGLADWNTQSIHDALMALVGELGIKNGQLLWPVRTALSGEPTSPGGAMELADILGREESLRRIRVGIEMLEK</sequence>
<evidence type="ECO:0000256" key="4">
    <source>
        <dbReference type="ARBA" id="ARBA00022840"/>
    </source>
</evidence>
<organism evidence="10 11">
    <name type="scientific">Anaerotignum lactatifermentans</name>
    <dbReference type="NCBI Taxonomy" id="160404"/>
    <lineage>
        <taxon>Bacteria</taxon>
        <taxon>Bacillati</taxon>
        <taxon>Bacillota</taxon>
        <taxon>Clostridia</taxon>
        <taxon>Lachnospirales</taxon>
        <taxon>Anaerotignaceae</taxon>
        <taxon>Anaerotignum</taxon>
    </lineage>
</organism>
<dbReference type="Pfam" id="PF00749">
    <property type="entry name" value="tRNA-synt_1c"/>
    <property type="match status" value="1"/>
</dbReference>
<dbReference type="EMBL" id="JACSNV010000013">
    <property type="protein sequence ID" value="MBM6878390.1"/>
    <property type="molecule type" value="Genomic_DNA"/>
</dbReference>
<keyword evidence="5 7" id="KW-0648">Protein biosynthesis</keyword>
<dbReference type="InterPro" id="IPR033910">
    <property type="entry name" value="GluRS_core"/>
</dbReference>
<keyword evidence="7" id="KW-0862">Zinc</keyword>
<comment type="subcellular location">
    <subcellularLocation>
        <location evidence="7">Cytoplasm</location>
    </subcellularLocation>
</comment>
<keyword evidence="11" id="KW-1185">Reference proteome</keyword>
<dbReference type="GO" id="GO:0004818">
    <property type="term" value="F:glutamate-tRNA ligase activity"/>
    <property type="evidence" value="ECO:0007669"/>
    <property type="project" value="UniProtKB-EC"/>
</dbReference>
<feature type="binding site" evidence="7">
    <location>
        <position position="106"/>
    </location>
    <ligand>
        <name>Zn(2+)</name>
        <dbReference type="ChEBI" id="CHEBI:29105"/>
    </ligand>
</feature>
<comment type="similarity">
    <text evidence="1 7">Belongs to the class-I aminoacyl-tRNA synthetase family. Glutamate--tRNA ligase type 1 subfamily.</text>
</comment>
<dbReference type="PANTHER" id="PTHR43311:SF2">
    <property type="entry name" value="GLUTAMATE--TRNA LIGASE, MITOCHONDRIAL-RELATED"/>
    <property type="match status" value="1"/>
</dbReference>
<evidence type="ECO:0000313" key="10">
    <source>
        <dbReference type="EMBL" id="MBM6878390.1"/>
    </source>
</evidence>
<dbReference type="EC" id="6.1.1.17" evidence="7"/>
<dbReference type="HAMAP" id="MF_00022">
    <property type="entry name" value="Glu_tRNA_synth_type1"/>
    <property type="match status" value="1"/>
</dbReference>
<dbReference type="PRINTS" id="PR00987">
    <property type="entry name" value="TRNASYNTHGLU"/>
</dbReference>
<dbReference type="SUPFAM" id="SSF48163">
    <property type="entry name" value="An anticodon-binding domain of class I aminoacyl-tRNA synthetases"/>
    <property type="match status" value="1"/>
</dbReference>
<dbReference type="Gene3D" id="1.10.10.350">
    <property type="match status" value="1"/>
</dbReference>
<evidence type="ECO:0000313" key="11">
    <source>
        <dbReference type="Proteomes" id="UP000729290"/>
    </source>
</evidence>
<evidence type="ECO:0000256" key="5">
    <source>
        <dbReference type="ARBA" id="ARBA00022917"/>
    </source>
</evidence>
<dbReference type="InterPro" id="IPR008925">
    <property type="entry name" value="aa_tRNA-synth_I_cd-bd_sf"/>
</dbReference>
<dbReference type="InterPro" id="IPR001412">
    <property type="entry name" value="aa-tRNA-synth_I_CS"/>
</dbReference>
<dbReference type="CDD" id="cd00808">
    <property type="entry name" value="GluRS_core"/>
    <property type="match status" value="1"/>
</dbReference>
<evidence type="ECO:0000256" key="1">
    <source>
        <dbReference type="ARBA" id="ARBA00007894"/>
    </source>
</evidence>
<evidence type="ECO:0000259" key="8">
    <source>
        <dbReference type="Pfam" id="PF00749"/>
    </source>
</evidence>
<evidence type="ECO:0000256" key="6">
    <source>
        <dbReference type="ARBA" id="ARBA00023146"/>
    </source>
</evidence>
<dbReference type="InterPro" id="IPR045462">
    <property type="entry name" value="aa-tRNA-synth_I_cd-bd"/>
</dbReference>
<comment type="catalytic activity">
    <reaction evidence="7">
        <text>tRNA(Glu) + L-glutamate + ATP = L-glutamyl-tRNA(Glu) + AMP + diphosphate</text>
        <dbReference type="Rhea" id="RHEA:23540"/>
        <dbReference type="Rhea" id="RHEA-COMP:9663"/>
        <dbReference type="Rhea" id="RHEA-COMP:9680"/>
        <dbReference type="ChEBI" id="CHEBI:29985"/>
        <dbReference type="ChEBI" id="CHEBI:30616"/>
        <dbReference type="ChEBI" id="CHEBI:33019"/>
        <dbReference type="ChEBI" id="CHEBI:78442"/>
        <dbReference type="ChEBI" id="CHEBI:78520"/>
        <dbReference type="ChEBI" id="CHEBI:456215"/>
        <dbReference type="EC" id="6.1.1.17"/>
    </reaction>
</comment>
<keyword evidence="7" id="KW-0479">Metal-binding</keyword>
<comment type="subunit">
    <text evidence="7">Monomer.</text>
</comment>
<dbReference type="Proteomes" id="UP000729290">
    <property type="component" value="Unassembled WGS sequence"/>
</dbReference>
<comment type="function">
    <text evidence="7">Catalyzes the attachment of glutamate to tRNA(Glu) in a two-step reaction: glutamate is first activated by ATP to form Glu-AMP and then transferred to the acceptor end of tRNA(Glu).</text>
</comment>
<dbReference type="NCBIfam" id="TIGR00464">
    <property type="entry name" value="gltX_bact"/>
    <property type="match status" value="1"/>
</dbReference>
<keyword evidence="7" id="KW-0963">Cytoplasm</keyword>
<accession>A0ABS2GB56</accession>
<dbReference type="Pfam" id="PF19269">
    <property type="entry name" value="Anticodon_2"/>
    <property type="match status" value="1"/>
</dbReference>
<feature type="domain" description="Glutamyl/glutaminyl-tRNA synthetase class Ib catalytic" evidence="8">
    <location>
        <begin position="2"/>
        <end position="319"/>
    </location>
</feature>
<evidence type="ECO:0000256" key="7">
    <source>
        <dbReference type="HAMAP-Rule" id="MF_00022"/>
    </source>
</evidence>
<feature type="short sequence motif" description="'KMSKS' region" evidence="7">
    <location>
        <begin position="250"/>
        <end position="254"/>
    </location>
</feature>
<keyword evidence="6 7" id="KW-0030">Aminoacyl-tRNA synthetase</keyword>
<dbReference type="InterPro" id="IPR004527">
    <property type="entry name" value="Glu-tRNA-ligase_bac/mito"/>
</dbReference>
<keyword evidence="2 7" id="KW-0436">Ligase</keyword>
<feature type="binding site" evidence="7">
    <location>
        <position position="108"/>
    </location>
    <ligand>
        <name>Zn(2+)</name>
        <dbReference type="ChEBI" id="CHEBI:29105"/>
    </ligand>
</feature>
<dbReference type="InterPro" id="IPR014729">
    <property type="entry name" value="Rossmann-like_a/b/a_fold"/>
</dbReference>
<feature type="binding site" evidence="7">
    <location>
        <position position="135"/>
    </location>
    <ligand>
        <name>Zn(2+)</name>
        <dbReference type="ChEBI" id="CHEBI:29105"/>
    </ligand>
</feature>
<dbReference type="InterPro" id="IPR020751">
    <property type="entry name" value="aa-tRNA-synth_I_codon-bd_sub2"/>
</dbReference>
<proteinExistence type="inferred from homology"/>
<protein>
    <recommendedName>
        <fullName evidence="7">Glutamate--tRNA ligase</fullName>
        <ecNumber evidence="7">6.1.1.17</ecNumber>
    </recommendedName>
    <alternativeName>
        <fullName evidence="7">Glutamyl-tRNA synthetase</fullName>
        <shortName evidence="7">GluRS</shortName>
    </alternativeName>
</protein>
<feature type="domain" description="Aminoacyl-tRNA synthetase class I anticodon-binding" evidence="9">
    <location>
        <begin position="333"/>
        <end position="477"/>
    </location>
</feature>
<dbReference type="SUPFAM" id="SSF52374">
    <property type="entry name" value="Nucleotidylyl transferase"/>
    <property type="match status" value="1"/>
</dbReference>
<dbReference type="InterPro" id="IPR049940">
    <property type="entry name" value="GluQ/Sye"/>
</dbReference>
<comment type="cofactor">
    <cofactor evidence="7">
        <name>Zn(2+)</name>
        <dbReference type="ChEBI" id="CHEBI:29105"/>
    </cofactor>
    <text evidence="7">Binds 1 zinc ion per subunit.</text>
</comment>
<feature type="binding site" evidence="7">
    <location>
        <position position="133"/>
    </location>
    <ligand>
        <name>Zn(2+)</name>
        <dbReference type="ChEBI" id="CHEBI:29105"/>
    </ligand>
</feature>
<name>A0ABS2GB56_9FIRM</name>
<evidence type="ECO:0000259" key="9">
    <source>
        <dbReference type="Pfam" id="PF19269"/>
    </source>
</evidence>
<feature type="short sequence motif" description="'HIGH' region" evidence="7">
    <location>
        <begin position="9"/>
        <end position="19"/>
    </location>
</feature>
<dbReference type="InterPro" id="IPR000924">
    <property type="entry name" value="Glu/Gln-tRNA-synth"/>
</dbReference>
<dbReference type="Gene3D" id="3.40.50.620">
    <property type="entry name" value="HUPs"/>
    <property type="match status" value="1"/>
</dbReference>
<comment type="caution">
    <text evidence="10">The sequence shown here is derived from an EMBL/GenBank/DDBJ whole genome shotgun (WGS) entry which is preliminary data.</text>
</comment>
<evidence type="ECO:0000256" key="2">
    <source>
        <dbReference type="ARBA" id="ARBA00022598"/>
    </source>
</evidence>
<keyword evidence="3 7" id="KW-0547">Nucleotide-binding</keyword>
<reference evidence="10 11" key="1">
    <citation type="journal article" date="2021" name="Sci. Rep.">
        <title>The distribution of antibiotic resistance genes in chicken gut microbiota commensals.</title>
        <authorList>
            <person name="Juricova H."/>
            <person name="Matiasovicova J."/>
            <person name="Kubasova T."/>
            <person name="Cejkova D."/>
            <person name="Rychlik I."/>
        </authorList>
    </citation>
    <scope>NUCLEOTIDE SEQUENCE [LARGE SCALE GENOMIC DNA]</scope>
    <source>
        <strain evidence="10 11">An431b</strain>
    </source>
</reference>
<dbReference type="InterPro" id="IPR020058">
    <property type="entry name" value="Glu/Gln-tRNA-synth_Ib_cat-dom"/>
</dbReference>
<gene>
    <name evidence="7" type="primary">gltX</name>
    <name evidence="10" type="ORF">H9X83_09520</name>
</gene>
<keyword evidence="4 7" id="KW-0067">ATP-binding</keyword>
<feature type="binding site" evidence="7">
    <location>
        <position position="253"/>
    </location>
    <ligand>
        <name>ATP</name>
        <dbReference type="ChEBI" id="CHEBI:30616"/>
    </ligand>
</feature>
<dbReference type="PANTHER" id="PTHR43311">
    <property type="entry name" value="GLUTAMATE--TRNA LIGASE"/>
    <property type="match status" value="1"/>
</dbReference>
<dbReference type="PROSITE" id="PS00178">
    <property type="entry name" value="AA_TRNA_LIGASE_I"/>
    <property type="match status" value="1"/>
</dbReference>
<evidence type="ECO:0000256" key="3">
    <source>
        <dbReference type="ARBA" id="ARBA00022741"/>
    </source>
</evidence>